<comment type="caution">
    <text evidence="2">The sequence shown here is derived from an EMBL/GenBank/DDBJ whole genome shotgun (WGS) entry which is preliminary data.</text>
</comment>
<keyword evidence="3" id="KW-1185">Reference proteome</keyword>
<dbReference type="PANTHER" id="PTHR22642">
    <property type="entry name" value="IMIDAZOLONEPROPIONASE"/>
    <property type="match status" value="1"/>
</dbReference>
<evidence type="ECO:0000313" key="2">
    <source>
        <dbReference type="EMBL" id="GAA4600623.1"/>
    </source>
</evidence>
<dbReference type="InterPro" id="IPR011059">
    <property type="entry name" value="Metal-dep_hydrolase_composite"/>
</dbReference>
<name>A0ABP8TB18_9ACTN</name>
<dbReference type="SUPFAM" id="SSF51556">
    <property type="entry name" value="Metallo-dependent hydrolases"/>
    <property type="match status" value="1"/>
</dbReference>
<dbReference type="InterPro" id="IPR013108">
    <property type="entry name" value="Amidohydro_3"/>
</dbReference>
<accession>A0ABP8TB18</accession>
<dbReference type="Gene3D" id="2.30.40.10">
    <property type="entry name" value="Urease, subunit C, domain 1"/>
    <property type="match status" value="1"/>
</dbReference>
<dbReference type="Proteomes" id="UP001500212">
    <property type="component" value="Unassembled WGS sequence"/>
</dbReference>
<dbReference type="EMBL" id="BAABHJ010000001">
    <property type="protein sequence ID" value="GAA4600623.1"/>
    <property type="molecule type" value="Genomic_DNA"/>
</dbReference>
<dbReference type="RefSeq" id="WP_345346186.1">
    <property type="nucleotide sequence ID" value="NZ_BAABHJ010000001.1"/>
</dbReference>
<evidence type="ECO:0000259" key="1">
    <source>
        <dbReference type="Pfam" id="PF07969"/>
    </source>
</evidence>
<dbReference type="Pfam" id="PF07969">
    <property type="entry name" value="Amidohydro_3"/>
    <property type="match status" value="1"/>
</dbReference>
<dbReference type="Gene3D" id="3.10.310.70">
    <property type="match status" value="1"/>
</dbReference>
<dbReference type="SUPFAM" id="SSF51338">
    <property type="entry name" value="Composite domain of metallo-dependent hydrolases"/>
    <property type="match status" value="1"/>
</dbReference>
<dbReference type="Gene3D" id="3.20.20.140">
    <property type="entry name" value="Metal-dependent hydrolases"/>
    <property type="match status" value="1"/>
</dbReference>
<sequence length="570" mass="62630">MHTTVLDGGRVITCDEHGTIAEAIAIRDGRVLAIGDSGTVRARAGAQARVADLGGSTVIPGLIDTHPHLMHFGALAEPLVDITDATCHEDIVARIAARASVSPPGEWIMTTPVGEPHYFIRRSYRDLAEGRLPDRDVLDRAAPRNPVFIQAWAPVVPNVCAMNSLALDQLGISPSTPDRVGDVWIEKDPDGRPTGRLHGSVTNYYCDDPFMNDLLRRLPLLQADAILPGTQRAMRTFNALGVTTVYEAHLMTFSLVEFYRWLRDQEQLTLRVLCSPEAEPTGVVWSDPLQPAEYRQRLERARDLADRSDQMFRVDGVTVSPYGPCWPGFTLMREAYSDPYGRPTRGRPALSPEKVQEAIRYCHENGVRLNIVTSGLAEIDSHLDQLEELGQTPLTADGRAWLLQHFYFAEPDLVRRAAALGLDITTTMSFSWGKGEVVRERFGERLLPDFIPLARLLDAGLHVAAGSDWGPKNVFEHIALAVEPRYGASGRTAATPGISRRQALSMWTDQAAHVLRWDDIGSLRSGNHADLVILDRDPLTCPLDDLSNTKVITTMLGGKTVAGLDPAAGL</sequence>
<dbReference type="InterPro" id="IPR032466">
    <property type="entry name" value="Metal_Hydrolase"/>
</dbReference>
<organism evidence="2 3">
    <name type="scientific">Actinoallomurus liliacearum</name>
    <dbReference type="NCBI Taxonomy" id="1080073"/>
    <lineage>
        <taxon>Bacteria</taxon>
        <taxon>Bacillati</taxon>
        <taxon>Actinomycetota</taxon>
        <taxon>Actinomycetes</taxon>
        <taxon>Streptosporangiales</taxon>
        <taxon>Thermomonosporaceae</taxon>
        <taxon>Actinoallomurus</taxon>
    </lineage>
</organism>
<evidence type="ECO:0000313" key="3">
    <source>
        <dbReference type="Proteomes" id="UP001500212"/>
    </source>
</evidence>
<feature type="domain" description="Amidohydrolase 3" evidence="1">
    <location>
        <begin position="49"/>
        <end position="562"/>
    </location>
</feature>
<gene>
    <name evidence="2" type="ORF">GCM10023195_00450</name>
</gene>
<protein>
    <submittedName>
        <fullName evidence="2">Amidohydrolase</fullName>
    </submittedName>
</protein>
<dbReference type="PANTHER" id="PTHR22642:SF2">
    <property type="entry name" value="PROTEIN LONG AFTER FAR-RED 3"/>
    <property type="match status" value="1"/>
</dbReference>
<proteinExistence type="predicted"/>
<reference evidence="3" key="1">
    <citation type="journal article" date="2019" name="Int. J. Syst. Evol. Microbiol.">
        <title>The Global Catalogue of Microorganisms (GCM) 10K type strain sequencing project: providing services to taxonomists for standard genome sequencing and annotation.</title>
        <authorList>
            <consortium name="The Broad Institute Genomics Platform"/>
            <consortium name="The Broad Institute Genome Sequencing Center for Infectious Disease"/>
            <person name="Wu L."/>
            <person name="Ma J."/>
        </authorList>
    </citation>
    <scope>NUCLEOTIDE SEQUENCE [LARGE SCALE GENOMIC DNA]</scope>
    <source>
        <strain evidence="3">JCM 17938</strain>
    </source>
</reference>